<reference evidence="1 2" key="1">
    <citation type="submission" date="2020-04" db="EMBL/GenBank/DDBJ databases">
        <title>Characterization and complete genome analysis of a novel phage JC01 infecting Cronobacter sakazakii.</title>
        <authorList>
            <person name="Jiang J."/>
            <person name="Zhao C."/>
            <person name="Tie D."/>
            <person name="Li Z."/>
        </authorList>
    </citation>
    <scope>NUCLEOTIDE SEQUENCE [LARGE SCALE GENOMIC DNA]</scope>
</reference>
<sequence length="566" mass="63909">MALTGLRPLKETNTLGTSAQRFGLLNGAYDIFVQDTYTGGDADQNYYAAKWLRLAAGTYQLRFIGDDSATFSLNGMQVASGTYDGSWITPVVETFTVGADDVYRWDIVNHNGPANSPAFVSYELSKDGVIIEVSRAQDFIGDLVPIPDKALGPKPPYNNDIRLSYPIFLPKPNWKDGVTERLEWKTDVLVSETGAEQRRKLRQYPRRSLEASFTGQGNYAALIDSYLSGVGYSNGLVPLWWDETPISGDVVAGAVDIFGDFKWREFNANDVVIIRRPGRVTDYELNIVAERSDTKLVLLYGLQEDTRAGTITPVRVAQIREQLSGTILTDRVKQYQLRFFTVEAADYPAEWTFPIYERTNLPILTWEPNYRESLDLNYDRQIYTWDNEVGNPYTVDPGGTLQLGEKMGFTVFGRAEMHGLKRTLYKLSGRWREIHVPSGSDEFTLARDINDSAGALVVYRSGYNQYRLSQQATRRDILVELYDGRVLPNTIISSRVVGDEEWLFLQETLPPVPKDQVRRISYMPRSRLDIDAIEISRLTDADGAAQVALTFKAITERRNAPPITFQ</sequence>
<organism evidence="1 2">
    <name type="scientific">Cronobacter phage JC01</name>
    <dbReference type="NCBI Taxonomy" id="2729575"/>
    <lineage>
        <taxon>Viruses</taxon>
        <taxon>Duplodnaviria</taxon>
        <taxon>Heunggongvirae</taxon>
        <taxon>Uroviricota</taxon>
        <taxon>Caudoviricetes</taxon>
        <taxon>Casjensviridae</taxon>
        <taxon>Jacunavirus</taxon>
        <taxon>Jacunavirus JC01</taxon>
    </lineage>
</organism>
<evidence type="ECO:0000313" key="2">
    <source>
        <dbReference type="Proteomes" id="UP000502753"/>
    </source>
</evidence>
<accession>A0A6M3YKD7</accession>
<dbReference type="GeneID" id="62681164"/>
<protein>
    <submittedName>
        <fullName evidence="1">Tail assembly protein</fullName>
    </submittedName>
</protein>
<name>A0A6M3YKD7_9CAUD</name>
<dbReference type="KEGG" id="vg:62681164"/>
<dbReference type="Proteomes" id="UP000502753">
    <property type="component" value="Segment"/>
</dbReference>
<evidence type="ECO:0000313" key="1">
    <source>
        <dbReference type="EMBL" id="QJI52243.1"/>
    </source>
</evidence>
<dbReference type="EMBL" id="MT330372">
    <property type="protein sequence ID" value="QJI52243.1"/>
    <property type="molecule type" value="Genomic_DNA"/>
</dbReference>
<proteinExistence type="predicted"/>
<dbReference type="RefSeq" id="YP_009998573.1">
    <property type="nucleotide sequence ID" value="NC_052989.1"/>
</dbReference>
<keyword evidence="2" id="KW-1185">Reference proteome</keyword>